<dbReference type="PRINTS" id="PR00320">
    <property type="entry name" value="GPROTEINBRPT"/>
</dbReference>
<dbReference type="AlphaFoldDB" id="A0A1Y2B1H0"/>
<evidence type="ECO:0000256" key="5">
    <source>
        <dbReference type="ARBA" id="ARBA00020267"/>
    </source>
</evidence>
<name>A0A1Y2B1H0_9TREE</name>
<comment type="caution">
    <text evidence="13">The sequence shown here is derived from an EMBL/GenBank/DDBJ whole genome shotgun (WGS) entry which is preliminary data.</text>
</comment>
<comment type="pathway">
    <text evidence="3">tRNA modification; 5-methoxycarbonylmethyl-2-thiouridine-tRNA biosynthesis.</text>
</comment>
<dbReference type="FunCoup" id="A0A1Y2B1H0">
    <property type="interactions" value="479"/>
</dbReference>
<keyword evidence="14" id="KW-1185">Reference proteome</keyword>
<dbReference type="UniPathway" id="UPA00988"/>
<dbReference type="PANTHER" id="PTHR44111:SF1">
    <property type="entry name" value="ELONGATOR COMPLEX PROTEIN 2"/>
    <property type="match status" value="1"/>
</dbReference>
<feature type="repeat" description="WD" evidence="11">
    <location>
        <begin position="691"/>
        <end position="726"/>
    </location>
</feature>
<dbReference type="GO" id="GO:0005634">
    <property type="term" value="C:nucleus"/>
    <property type="evidence" value="ECO:0007669"/>
    <property type="project" value="UniProtKB-SubCell"/>
</dbReference>
<dbReference type="PROSITE" id="PS50294">
    <property type="entry name" value="WD_REPEATS_REGION"/>
    <property type="match status" value="1"/>
</dbReference>
<keyword evidence="9" id="KW-0677">Repeat</keyword>
<dbReference type="SUPFAM" id="SSF50978">
    <property type="entry name" value="WD40 repeat-like"/>
    <property type="match status" value="3"/>
</dbReference>
<dbReference type="PROSITE" id="PS50082">
    <property type="entry name" value="WD_REPEATS_2"/>
    <property type="match status" value="4"/>
</dbReference>
<dbReference type="SMART" id="SM00320">
    <property type="entry name" value="WD40"/>
    <property type="match status" value="10"/>
</dbReference>
<comment type="similarity">
    <text evidence="4">Belongs to the WD repeat ELP2 family.</text>
</comment>
<gene>
    <name evidence="13" type="ORF">BCR39DRAFT_535520</name>
</gene>
<proteinExistence type="inferred from homology"/>
<evidence type="ECO:0000256" key="3">
    <source>
        <dbReference type="ARBA" id="ARBA00005043"/>
    </source>
</evidence>
<sequence length="833" mass="89490">MHAAPAYISVGANRASSSSVRLSSGLVAFGAGRFVALWDPEDQADKGVYATLPGHKSQVCIVKSLPYSSHGVEGIVSGDSSGEVRLWTESSTRNYECSMSFEAQSPHSICALGIPPRECSSLEQHIFTGVSNGLVLLYKLESGSKKGKGKATEVERIHLGGKLPLDIAVGCLPGSGAPILAIACTDQKLRIYTRTSGRFQQASPSSSPICIELEGHEDWIRSLSFTPYPSSSSSTYDLVLASGSQDNYARLWRISALPSEQVPKTGVEDGDGAELDLLDDFEKKLAGDSTGQISTKAHVFSVGDGDRLLKYSIAFEALLVGHEAGLTDVNWSPSTFTHPNSSSPHALPILASTAADNSLIIWSPSSTEGDGIWVAEHRFGSMGGRGLAFHGALWGKEGRSVLASGWNGGIERWVLDGDEQGWKPVTGVSGHFGDVESLTWDPNGDYILSVSADQTARIHAPSTSSGTTVWTEIARPQIHGYDMTDAVFLSPLRFASGADEKVTRVFDAPAGFVSSLSSLGVQSTGPLKEDLESRPKGATVPPLGLSNRALGNTYDMDLPATHVQNEAIHSVSQTFTSLPTEEELASTTLWPEVEKVYGHGYEIAAVAASHDGKLLATASRSSGAEHASVRLVSTKTWDLVGQPLAGHTLTVTRIAFSSDDEYVLTSSRDRGWRLFRREAEGQGYSAWASDDKAHTRMVLDCCWVEGDGRRFVTASRDKTVKIWDISPDNEKSWRAVESITFTKSITAVDATTVDGVAYLAIGEESGVIHIYRLGIGETQSTLLLTFDPSISHVGAVNRLAWRPARHVEAKKKMQLASCSEDRSVRVFDIDLEG</sequence>
<evidence type="ECO:0000256" key="7">
    <source>
        <dbReference type="ARBA" id="ARBA00022574"/>
    </source>
</evidence>
<reference evidence="13 14" key="1">
    <citation type="submission" date="2016-07" db="EMBL/GenBank/DDBJ databases">
        <title>Pervasive Adenine N6-methylation of Active Genes in Fungi.</title>
        <authorList>
            <consortium name="DOE Joint Genome Institute"/>
            <person name="Mondo S.J."/>
            <person name="Dannebaum R.O."/>
            <person name="Kuo R.C."/>
            <person name="Labutti K."/>
            <person name="Haridas S."/>
            <person name="Kuo A."/>
            <person name="Salamov A."/>
            <person name="Ahrendt S.R."/>
            <person name="Lipzen A."/>
            <person name="Sullivan W."/>
            <person name="Andreopoulos W.B."/>
            <person name="Clum A."/>
            <person name="Lindquist E."/>
            <person name="Daum C."/>
            <person name="Ramamoorthy G.K."/>
            <person name="Gryganskyi A."/>
            <person name="Culley D."/>
            <person name="Magnuson J.K."/>
            <person name="James T.Y."/>
            <person name="O'Malley M.A."/>
            <person name="Stajich J.E."/>
            <person name="Spatafora J.W."/>
            <person name="Visel A."/>
            <person name="Grigoriev I.V."/>
        </authorList>
    </citation>
    <scope>NUCLEOTIDE SEQUENCE [LARGE SCALE GENOMIC DNA]</scope>
    <source>
        <strain evidence="13 14">68-887.2</strain>
    </source>
</reference>
<dbReference type="Proteomes" id="UP000193986">
    <property type="component" value="Unassembled WGS sequence"/>
</dbReference>
<dbReference type="STRING" id="71784.A0A1Y2B1H0"/>
<dbReference type="InterPro" id="IPR020472">
    <property type="entry name" value="WD40_PAC1"/>
</dbReference>
<feature type="repeat" description="WD" evidence="11">
    <location>
        <begin position="428"/>
        <end position="458"/>
    </location>
</feature>
<dbReference type="EMBL" id="MCFC01000032">
    <property type="protein sequence ID" value="ORY28327.1"/>
    <property type="molecule type" value="Genomic_DNA"/>
</dbReference>
<keyword evidence="10" id="KW-0539">Nucleus</keyword>
<evidence type="ECO:0000256" key="4">
    <source>
        <dbReference type="ARBA" id="ARBA00005881"/>
    </source>
</evidence>
<evidence type="ECO:0000256" key="2">
    <source>
        <dbReference type="ARBA" id="ARBA00004496"/>
    </source>
</evidence>
<dbReference type="GO" id="GO:0033588">
    <property type="term" value="C:elongator holoenzyme complex"/>
    <property type="evidence" value="ECO:0007669"/>
    <property type="project" value="InterPro"/>
</dbReference>
<dbReference type="InterPro" id="IPR036322">
    <property type="entry name" value="WD40_repeat_dom_sf"/>
</dbReference>
<evidence type="ECO:0000313" key="13">
    <source>
        <dbReference type="EMBL" id="ORY28327.1"/>
    </source>
</evidence>
<dbReference type="Pfam" id="PF00400">
    <property type="entry name" value="WD40"/>
    <property type="match status" value="6"/>
</dbReference>
<keyword evidence="8" id="KW-0819">tRNA processing</keyword>
<dbReference type="GO" id="GO:0005737">
    <property type="term" value="C:cytoplasm"/>
    <property type="evidence" value="ECO:0007669"/>
    <property type="project" value="UniProtKB-SubCell"/>
</dbReference>
<dbReference type="InterPro" id="IPR001680">
    <property type="entry name" value="WD40_rpt"/>
</dbReference>
<keyword evidence="6" id="KW-0963">Cytoplasm</keyword>
<dbReference type="Gene3D" id="2.130.10.10">
    <property type="entry name" value="YVTN repeat-like/Quinoprotein amine dehydrogenase"/>
    <property type="match status" value="4"/>
</dbReference>
<accession>A0A1Y2B1H0</accession>
<evidence type="ECO:0000256" key="8">
    <source>
        <dbReference type="ARBA" id="ARBA00022694"/>
    </source>
</evidence>
<dbReference type="PANTHER" id="PTHR44111">
    <property type="entry name" value="ELONGATOR COMPLEX PROTEIN 2"/>
    <property type="match status" value="1"/>
</dbReference>
<dbReference type="InParanoid" id="A0A1Y2B1H0"/>
<evidence type="ECO:0000256" key="10">
    <source>
        <dbReference type="ARBA" id="ARBA00023242"/>
    </source>
</evidence>
<dbReference type="OrthoDB" id="27911at2759"/>
<evidence type="ECO:0000256" key="11">
    <source>
        <dbReference type="PROSITE-ProRule" id="PRU00221"/>
    </source>
</evidence>
<dbReference type="InterPro" id="IPR037289">
    <property type="entry name" value="Elp2"/>
</dbReference>
<organism evidence="13 14">
    <name type="scientific">Naematelia encephala</name>
    <dbReference type="NCBI Taxonomy" id="71784"/>
    <lineage>
        <taxon>Eukaryota</taxon>
        <taxon>Fungi</taxon>
        <taxon>Dikarya</taxon>
        <taxon>Basidiomycota</taxon>
        <taxon>Agaricomycotina</taxon>
        <taxon>Tremellomycetes</taxon>
        <taxon>Tremellales</taxon>
        <taxon>Naemateliaceae</taxon>
        <taxon>Naematelia</taxon>
    </lineage>
</organism>
<feature type="repeat" description="WD" evidence="11">
    <location>
        <begin position="213"/>
        <end position="255"/>
    </location>
</feature>
<evidence type="ECO:0000256" key="9">
    <source>
        <dbReference type="ARBA" id="ARBA00022737"/>
    </source>
</evidence>
<dbReference type="InterPro" id="IPR015943">
    <property type="entry name" value="WD40/YVTN_repeat-like_dom_sf"/>
</dbReference>
<evidence type="ECO:0000256" key="6">
    <source>
        <dbReference type="ARBA" id="ARBA00022490"/>
    </source>
</evidence>
<feature type="region of interest" description="Disordered" evidence="12">
    <location>
        <begin position="524"/>
        <end position="544"/>
    </location>
</feature>
<dbReference type="GO" id="GO:0002098">
    <property type="term" value="P:tRNA wobble uridine modification"/>
    <property type="evidence" value="ECO:0007669"/>
    <property type="project" value="InterPro"/>
</dbReference>
<keyword evidence="7 11" id="KW-0853">WD repeat</keyword>
<dbReference type="FunFam" id="2.130.10.10:FF:000400">
    <property type="entry name" value="Elongator acetyltransferase complex subunit 2"/>
    <property type="match status" value="1"/>
</dbReference>
<evidence type="ECO:0000313" key="14">
    <source>
        <dbReference type="Proteomes" id="UP000193986"/>
    </source>
</evidence>
<evidence type="ECO:0000256" key="12">
    <source>
        <dbReference type="SAM" id="MobiDB-lite"/>
    </source>
</evidence>
<feature type="repeat" description="WD" evidence="11">
    <location>
        <begin position="644"/>
        <end position="675"/>
    </location>
</feature>
<comment type="subcellular location">
    <subcellularLocation>
        <location evidence="2">Cytoplasm</location>
    </subcellularLocation>
    <subcellularLocation>
        <location evidence="1">Nucleus</location>
    </subcellularLocation>
</comment>
<protein>
    <recommendedName>
        <fullName evidence="5">Elongator complex protein 2</fullName>
    </recommendedName>
</protein>
<evidence type="ECO:0000256" key="1">
    <source>
        <dbReference type="ARBA" id="ARBA00004123"/>
    </source>
</evidence>